<feature type="chain" id="PRO_5006588991" evidence="1">
    <location>
        <begin position="27"/>
        <end position="50"/>
    </location>
</feature>
<feature type="signal peptide" evidence="1">
    <location>
        <begin position="1"/>
        <end position="26"/>
    </location>
</feature>
<keyword evidence="1" id="KW-0732">Signal</keyword>
<name>A0A0S1MIS7_PHAPC</name>
<dbReference type="AlphaFoldDB" id="A0A0S1MIS7"/>
<protein>
    <submittedName>
        <fullName evidence="2">Uncharacterized protein</fullName>
    </submittedName>
</protein>
<reference evidence="2" key="1">
    <citation type="submission" date="2015-07" db="EMBL/GenBank/DDBJ databases">
        <title>Elucidating the P. pachyrhizi secretome and potential effectors.</title>
        <authorList>
            <person name="de Carvalho M.C.C.G."/>
            <person name="Nascimento L.C."/>
            <person name="Darben L.M."/>
            <person name="Polizel-Podanosqui A.M."/>
            <person name="Lopes-Caitar V.S."/>
            <person name="Rocha C.S."/>
            <person name="Qi M."/>
            <person name="Carazolle M."/>
            <person name="Kuwahara M.K."/>
            <person name="Pereira G.A.G."/>
            <person name="Abdelnoor R.V."/>
            <person name="Whitham S.A."/>
            <person name="Marcelino-Guimaraes F.C."/>
        </authorList>
    </citation>
    <scope>NUCLEOTIDE SEQUENCE</scope>
</reference>
<evidence type="ECO:0000256" key="1">
    <source>
        <dbReference type="SAM" id="SignalP"/>
    </source>
</evidence>
<sequence length="50" mass="5415">MAISFPHMYSTHCLLLLILKLTVSSAISDHSLIARLTLTASATTDTTIKL</sequence>
<organism evidence="2">
    <name type="scientific">Phakopsora pachyrhizi</name>
    <name type="common">Asian soybean rust disease fungus</name>
    <dbReference type="NCBI Taxonomy" id="170000"/>
    <lineage>
        <taxon>Eukaryota</taxon>
        <taxon>Fungi</taxon>
        <taxon>Dikarya</taxon>
        <taxon>Basidiomycota</taxon>
        <taxon>Pucciniomycotina</taxon>
        <taxon>Pucciniomycetes</taxon>
        <taxon>Pucciniales</taxon>
        <taxon>Phakopsoraceae</taxon>
        <taxon>Phakopsora</taxon>
    </lineage>
</organism>
<proteinExistence type="evidence at transcript level"/>
<evidence type="ECO:0000313" key="2">
    <source>
        <dbReference type="EMBL" id="ALL40788.1"/>
    </source>
</evidence>
<dbReference type="EMBL" id="KT246697">
    <property type="protein sequence ID" value="ALL40788.1"/>
    <property type="molecule type" value="mRNA"/>
</dbReference>
<accession>A0A0S1MIS7</accession>